<dbReference type="SUPFAM" id="SSF49899">
    <property type="entry name" value="Concanavalin A-like lectins/glucanases"/>
    <property type="match status" value="1"/>
</dbReference>
<evidence type="ECO:0000313" key="1">
    <source>
        <dbReference type="EMBL" id="KAJ8882447.1"/>
    </source>
</evidence>
<dbReference type="PANTHER" id="PTHR20951:SF2">
    <property type="entry name" value="SPRY DOMAIN-CONTAINING PROTEIN 7"/>
    <property type="match status" value="1"/>
</dbReference>
<protein>
    <submittedName>
        <fullName evidence="1">Uncharacterized protein</fullName>
    </submittedName>
</protein>
<organism evidence="1 2">
    <name type="scientific">Dryococelus australis</name>
    <dbReference type="NCBI Taxonomy" id="614101"/>
    <lineage>
        <taxon>Eukaryota</taxon>
        <taxon>Metazoa</taxon>
        <taxon>Ecdysozoa</taxon>
        <taxon>Arthropoda</taxon>
        <taxon>Hexapoda</taxon>
        <taxon>Insecta</taxon>
        <taxon>Pterygota</taxon>
        <taxon>Neoptera</taxon>
        <taxon>Polyneoptera</taxon>
        <taxon>Phasmatodea</taxon>
        <taxon>Verophasmatodea</taxon>
        <taxon>Anareolatae</taxon>
        <taxon>Phasmatidae</taxon>
        <taxon>Eurycanthinae</taxon>
        <taxon>Dryococelus</taxon>
    </lineage>
</organism>
<dbReference type="InterPro" id="IPR035766">
    <property type="entry name" value="SPRYD7"/>
</dbReference>
<gene>
    <name evidence="1" type="ORF">PR048_014255</name>
</gene>
<dbReference type="InterPro" id="IPR043136">
    <property type="entry name" value="B30.2/SPRY_sf"/>
</dbReference>
<proteinExistence type="predicted"/>
<name>A0ABQ9HDP1_9NEOP</name>
<reference evidence="1 2" key="1">
    <citation type="submission" date="2023-02" db="EMBL/GenBank/DDBJ databases">
        <title>LHISI_Scaffold_Assembly.</title>
        <authorList>
            <person name="Stuart O.P."/>
            <person name="Cleave R."/>
            <person name="Magrath M.J.L."/>
            <person name="Mikheyev A.S."/>
        </authorList>
    </citation>
    <scope>NUCLEOTIDE SEQUENCE [LARGE SCALE GENOMIC DNA]</scope>
    <source>
        <strain evidence="1">Daus_M_001</strain>
        <tissue evidence="1">Leg muscle</tissue>
    </source>
</reference>
<keyword evidence="2" id="KW-1185">Reference proteome</keyword>
<dbReference type="EMBL" id="JARBHB010000005">
    <property type="protein sequence ID" value="KAJ8882447.1"/>
    <property type="molecule type" value="Genomic_DNA"/>
</dbReference>
<dbReference type="PANTHER" id="PTHR20951">
    <property type="entry name" value="C13ORF1 PROTEIN-RELATED"/>
    <property type="match status" value="1"/>
</dbReference>
<dbReference type="Gene3D" id="2.60.120.920">
    <property type="match status" value="1"/>
</dbReference>
<dbReference type="InterPro" id="IPR013320">
    <property type="entry name" value="ConA-like_dom_sf"/>
</dbReference>
<sequence>MLETEVAWDNPIATTAFFSSIQNSVRFRCEIQTAVVRSLSVRPLPFCIHGYMIVSGVWGVGLATRSADLNCAPGGHDEESWVLCWDGVIRHNNKEMSRLSQAPQEGDVLVRTHHLFVCYWRTVFHIHMPTAYSQLVTK</sequence>
<comment type="caution">
    <text evidence="1">The sequence shown here is derived from an EMBL/GenBank/DDBJ whole genome shotgun (WGS) entry which is preliminary data.</text>
</comment>
<accession>A0ABQ9HDP1</accession>
<evidence type="ECO:0000313" key="2">
    <source>
        <dbReference type="Proteomes" id="UP001159363"/>
    </source>
</evidence>
<dbReference type="Proteomes" id="UP001159363">
    <property type="component" value="Chromosome 4"/>
</dbReference>